<sequence>MILIGAGKETVTTREVGGEGRERLVQFCRESVGNAMYACLGVSAAADTSSNLNKSYNTPRHAAVQKCNRQDNQTVRIPFVVTYNSSDTFQFYTPLKAISLMSIAAYC</sequence>
<dbReference type="Proteomes" id="UP000735302">
    <property type="component" value="Unassembled WGS sequence"/>
</dbReference>
<keyword evidence="2" id="KW-1185">Reference proteome</keyword>
<proteinExistence type="predicted"/>
<evidence type="ECO:0000313" key="1">
    <source>
        <dbReference type="EMBL" id="GFO13006.1"/>
    </source>
</evidence>
<gene>
    <name evidence="1" type="ORF">PoB_003951100</name>
</gene>
<organism evidence="1 2">
    <name type="scientific">Plakobranchus ocellatus</name>
    <dbReference type="NCBI Taxonomy" id="259542"/>
    <lineage>
        <taxon>Eukaryota</taxon>
        <taxon>Metazoa</taxon>
        <taxon>Spiralia</taxon>
        <taxon>Lophotrochozoa</taxon>
        <taxon>Mollusca</taxon>
        <taxon>Gastropoda</taxon>
        <taxon>Heterobranchia</taxon>
        <taxon>Euthyneura</taxon>
        <taxon>Panpulmonata</taxon>
        <taxon>Sacoglossa</taxon>
        <taxon>Placobranchoidea</taxon>
        <taxon>Plakobranchidae</taxon>
        <taxon>Plakobranchus</taxon>
    </lineage>
</organism>
<dbReference type="AlphaFoldDB" id="A0AAV4B2D5"/>
<dbReference type="EMBL" id="BLXT01004479">
    <property type="protein sequence ID" value="GFO13006.1"/>
    <property type="molecule type" value="Genomic_DNA"/>
</dbReference>
<comment type="caution">
    <text evidence="1">The sequence shown here is derived from an EMBL/GenBank/DDBJ whole genome shotgun (WGS) entry which is preliminary data.</text>
</comment>
<protein>
    <submittedName>
        <fullName evidence="1">Uncharacterized protein</fullName>
    </submittedName>
</protein>
<accession>A0AAV4B2D5</accession>
<evidence type="ECO:0000313" key="2">
    <source>
        <dbReference type="Proteomes" id="UP000735302"/>
    </source>
</evidence>
<name>A0AAV4B2D5_9GAST</name>
<reference evidence="1 2" key="1">
    <citation type="journal article" date="2021" name="Elife">
        <title>Chloroplast acquisition without the gene transfer in kleptoplastic sea slugs, Plakobranchus ocellatus.</title>
        <authorList>
            <person name="Maeda T."/>
            <person name="Takahashi S."/>
            <person name="Yoshida T."/>
            <person name="Shimamura S."/>
            <person name="Takaki Y."/>
            <person name="Nagai Y."/>
            <person name="Toyoda A."/>
            <person name="Suzuki Y."/>
            <person name="Arimoto A."/>
            <person name="Ishii H."/>
            <person name="Satoh N."/>
            <person name="Nishiyama T."/>
            <person name="Hasebe M."/>
            <person name="Maruyama T."/>
            <person name="Minagawa J."/>
            <person name="Obokata J."/>
            <person name="Shigenobu S."/>
        </authorList>
    </citation>
    <scope>NUCLEOTIDE SEQUENCE [LARGE SCALE GENOMIC DNA]</scope>
</reference>